<dbReference type="AlphaFoldDB" id="A0A9N9IVU8"/>
<feature type="coiled-coil region" evidence="1">
    <location>
        <begin position="1"/>
        <end position="42"/>
    </location>
</feature>
<keyword evidence="3" id="KW-1185">Reference proteome</keyword>
<evidence type="ECO:0000313" key="3">
    <source>
        <dbReference type="Proteomes" id="UP000789405"/>
    </source>
</evidence>
<comment type="caution">
    <text evidence="2">The sequence shown here is derived from an EMBL/GenBank/DDBJ whole genome shotgun (WGS) entry which is preliminary data.</text>
</comment>
<proteinExistence type="predicted"/>
<accession>A0A9N9IVU8</accession>
<evidence type="ECO:0000256" key="1">
    <source>
        <dbReference type="SAM" id="Coils"/>
    </source>
</evidence>
<dbReference type="EMBL" id="CAJVPY010015253">
    <property type="protein sequence ID" value="CAG8750792.1"/>
    <property type="molecule type" value="Genomic_DNA"/>
</dbReference>
<sequence>LEAENAELKAENAEIPGLRKKFAEVEAKNAKLETENFEAKAEIMKLRPELKSVSVQLSSELTGIMRRPEFLAKRVWEVVGNDGTPDRWKYLGIIPRDESYYYINRELMGKLIFLIHYMDIPFRKLLQQEGYVLLSGSDYDTIPNIVLILKKISFIDKGTA</sequence>
<organism evidence="2 3">
    <name type="scientific">Dentiscutata erythropus</name>
    <dbReference type="NCBI Taxonomy" id="1348616"/>
    <lineage>
        <taxon>Eukaryota</taxon>
        <taxon>Fungi</taxon>
        <taxon>Fungi incertae sedis</taxon>
        <taxon>Mucoromycota</taxon>
        <taxon>Glomeromycotina</taxon>
        <taxon>Glomeromycetes</taxon>
        <taxon>Diversisporales</taxon>
        <taxon>Gigasporaceae</taxon>
        <taxon>Dentiscutata</taxon>
    </lineage>
</organism>
<gene>
    <name evidence="2" type="ORF">DERYTH_LOCUS16884</name>
</gene>
<feature type="non-terminal residue" evidence="2">
    <location>
        <position position="1"/>
    </location>
</feature>
<keyword evidence="1" id="KW-0175">Coiled coil</keyword>
<name>A0A9N9IVU8_9GLOM</name>
<protein>
    <submittedName>
        <fullName evidence="2">5313_t:CDS:1</fullName>
    </submittedName>
</protein>
<dbReference type="OrthoDB" id="2349168at2759"/>
<evidence type="ECO:0000313" key="2">
    <source>
        <dbReference type="EMBL" id="CAG8750792.1"/>
    </source>
</evidence>
<dbReference type="Proteomes" id="UP000789405">
    <property type="component" value="Unassembled WGS sequence"/>
</dbReference>
<reference evidence="2" key="1">
    <citation type="submission" date="2021-06" db="EMBL/GenBank/DDBJ databases">
        <authorList>
            <person name="Kallberg Y."/>
            <person name="Tangrot J."/>
            <person name="Rosling A."/>
        </authorList>
    </citation>
    <scope>NUCLEOTIDE SEQUENCE</scope>
    <source>
        <strain evidence="2">MA453B</strain>
    </source>
</reference>